<dbReference type="CDD" id="cd04638">
    <property type="entry name" value="CBS_pair_arch2_repeat1"/>
    <property type="match status" value="1"/>
</dbReference>
<dbReference type="Proteomes" id="UP000191661">
    <property type="component" value="Unassembled WGS sequence"/>
</dbReference>
<keyword evidence="1 2" id="KW-0129">CBS domain</keyword>
<evidence type="ECO:0000259" key="3">
    <source>
        <dbReference type="PROSITE" id="PS51371"/>
    </source>
</evidence>
<name>A0A1V6N1A5_METAZ</name>
<dbReference type="RefSeq" id="WP_080460599.1">
    <property type="nucleotide sequence ID" value="NZ_JXMW01000013.1"/>
</dbReference>
<evidence type="ECO:0000313" key="5">
    <source>
        <dbReference type="Proteomes" id="UP000191661"/>
    </source>
</evidence>
<protein>
    <recommendedName>
        <fullName evidence="3">CBS domain-containing protein</fullName>
    </recommendedName>
</protein>
<dbReference type="InterPro" id="IPR051257">
    <property type="entry name" value="Diverse_CBS-Domain"/>
</dbReference>
<feature type="domain" description="CBS" evidence="3">
    <location>
        <begin position="7"/>
        <end position="65"/>
    </location>
</feature>
<feature type="domain" description="CBS" evidence="3">
    <location>
        <begin position="67"/>
        <end position="122"/>
    </location>
</feature>
<accession>A0A1V6N1A5</accession>
<reference evidence="4 5" key="1">
    <citation type="submission" date="2014-12" db="EMBL/GenBank/DDBJ databases">
        <title>Genome sequence of Methanobrevibacter arboriphilicus DH1, DSM1125.</title>
        <authorList>
            <person name="Poehlein A."/>
            <person name="Thauer R.K."/>
            <person name="Seedorf H."/>
            <person name="Daniel R."/>
        </authorList>
    </citation>
    <scope>NUCLEOTIDE SEQUENCE [LARGE SCALE GENOMIC DNA]</scope>
    <source>
        <strain evidence="4 5">DH1</strain>
    </source>
</reference>
<organism evidence="4 5">
    <name type="scientific">Methanobrevibacter arboriphilus JCM 13429 = DSM 1125</name>
    <dbReference type="NCBI Taxonomy" id="1300164"/>
    <lineage>
        <taxon>Archaea</taxon>
        <taxon>Methanobacteriati</taxon>
        <taxon>Methanobacteriota</taxon>
        <taxon>Methanomada group</taxon>
        <taxon>Methanobacteria</taxon>
        <taxon>Methanobacteriales</taxon>
        <taxon>Methanobacteriaceae</taxon>
        <taxon>Methanobrevibacter</taxon>
    </lineage>
</organism>
<keyword evidence="5" id="KW-1185">Reference proteome</keyword>
<evidence type="ECO:0000256" key="2">
    <source>
        <dbReference type="PROSITE-ProRule" id="PRU00703"/>
    </source>
</evidence>
<feature type="domain" description="CBS" evidence="3">
    <location>
        <begin position="225"/>
        <end position="278"/>
    </location>
</feature>
<gene>
    <name evidence="4" type="ORF">MBBAR_13c00090</name>
</gene>
<evidence type="ECO:0000256" key="1">
    <source>
        <dbReference type="ARBA" id="ARBA00023122"/>
    </source>
</evidence>
<proteinExistence type="predicted"/>
<comment type="caution">
    <text evidence="4">The sequence shown here is derived from an EMBL/GenBank/DDBJ whole genome shotgun (WGS) entry which is preliminary data.</text>
</comment>
<dbReference type="PANTHER" id="PTHR43080">
    <property type="entry name" value="CBS DOMAIN-CONTAINING PROTEIN CBSX3, MITOCHONDRIAL"/>
    <property type="match status" value="1"/>
</dbReference>
<dbReference type="SMART" id="SM00116">
    <property type="entry name" value="CBS"/>
    <property type="match status" value="4"/>
</dbReference>
<dbReference type="InterPro" id="IPR000644">
    <property type="entry name" value="CBS_dom"/>
</dbReference>
<sequence length="278" mass="30790">MLIKDIVSKDPIHVSVPGNREKALELMRKKKISGLPVTKEGTNQLVGILTRSDLIGNPDEEQIALIMSRDIITAELDDDVAETASKMIKNNIRRVPVVKNGSLIGIVTSSDIVSLAISEMNINDPIEDYMIKNVPTTWDQSPLNVSFEVMRFFNLKCVIALNNDAKMSGILTETDFINESEVVSETSVHNSSVGTEGDKWSWDSTSVLYVEKNHLKFSDKVVKDVSTVRVTTVNTKTKVSDCAKKMRIEHIEQIPVIGIEGNLVGLIRANDLLRALTD</sequence>
<dbReference type="SUPFAM" id="SSF54631">
    <property type="entry name" value="CBS-domain pair"/>
    <property type="match status" value="2"/>
</dbReference>
<dbReference type="Pfam" id="PF00571">
    <property type="entry name" value="CBS"/>
    <property type="match status" value="4"/>
</dbReference>
<dbReference type="AlphaFoldDB" id="A0A1V6N1A5"/>
<dbReference type="PANTHER" id="PTHR43080:SF29">
    <property type="entry name" value="OS02G0818000 PROTEIN"/>
    <property type="match status" value="1"/>
</dbReference>
<dbReference type="Gene3D" id="3.10.580.10">
    <property type="entry name" value="CBS-domain"/>
    <property type="match status" value="2"/>
</dbReference>
<evidence type="ECO:0000313" key="4">
    <source>
        <dbReference type="EMBL" id="OQD58510.1"/>
    </source>
</evidence>
<dbReference type="OrthoDB" id="85195at2157"/>
<dbReference type="PROSITE" id="PS51371">
    <property type="entry name" value="CBS"/>
    <property type="match status" value="3"/>
</dbReference>
<dbReference type="InterPro" id="IPR046342">
    <property type="entry name" value="CBS_dom_sf"/>
</dbReference>
<dbReference type="EMBL" id="JXMW01000013">
    <property type="protein sequence ID" value="OQD58510.1"/>
    <property type="molecule type" value="Genomic_DNA"/>
</dbReference>